<name>A0A4R2RC98_9PSEU</name>
<dbReference type="RefSeq" id="WP_132875837.1">
    <property type="nucleotide sequence ID" value="NZ_SLXQ01000001.1"/>
</dbReference>
<proteinExistence type="predicted"/>
<keyword evidence="1" id="KW-1133">Transmembrane helix</keyword>
<comment type="caution">
    <text evidence="2">The sequence shown here is derived from an EMBL/GenBank/DDBJ whole genome shotgun (WGS) entry which is preliminary data.</text>
</comment>
<protein>
    <submittedName>
        <fullName evidence="2">Uncharacterized protein</fullName>
    </submittedName>
</protein>
<accession>A0A4R2RC98</accession>
<dbReference type="Proteomes" id="UP000294911">
    <property type="component" value="Unassembled WGS sequence"/>
</dbReference>
<evidence type="ECO:0000256" key="1">
    <source>
        <dbReference type="SAM" id="Phobius"/>
    </source>
</evidence>
<dbReference type="EMBL" id="SLXQ01000001">
    <property type="protein sequence ID" value="TCP57351.1"/>
    <property type="molecule type" value="Genomic_DNA"/>
</dbReference>
<evidence type="ECO:0000313" key="3">
    <source>
        <dbReference type="Proteomes" id="UP000294911"/>
    </source>
</evidence>
<sequence length="163" mass="17027">MNPGGHPRGYPPPPYGYQPPRRRNIGLIVGVTIGIVVLITGGVLAVMLLLGDDADSSADARPTVDSYLHAVNERDAGVLVAVSCSLSESDGEYAISEFHGQDVTMRVLGEGSSDDRNARYWLEVTRGNPNETAGEAATEKASLLVTADGDGWCVSIGAGGMPT</sequence>
<dbReference type="OrthoDB" id="3699871at2"/>
<keyword evidence="1" id="KW-0472">Membrane</keyword>
<organism evidence="2 3">
    <name type="scientific">Tamaricihabitans halophyticus</name>
    <dbReference type="NCBI Taxonomy" id="1262583"/>
    <lineage>
        <taxon>Bacteria</taxon>
        <taxon>Bacillati</taxon>
        <taxon>Actinomycetota</taxon>
        <taxon>Actinomycetes</taxon>
        <taxon>Pseudonocardiales</taxon>
        <taxon>Pseudonocardiaceae</taxon>
        <taxon>Tamaricihabitans</taxon>
    </lineage>
</organism>
<gene>
    <name evidence="2" type="ORF">EV191_1011306</name>
</gene>
<keyword evidence="3" id="KW-1185">Reference proteome</keyword>
<feature type="transmembrane region" description="Helical" evidence="1">
    <location>
        <begin position="25"/>
        <end position="51"/>
    </location>
</feature>
<reference evidence="2 3" key="1">
    <citation type="submission" date="2019-03" db="EMBL/GenBank/DDBJ databases">
        <title>Genomic Encyclopedia of Type Strains, Phase IV (KMG-IV): sequencing the most valuable type-strain genomes for metagenomic binning, comparative biology and taxonomic classification.</title>
        <authorList>
            <person name="Goeker M."/>
        </authorList>
    </citation>
    <scope>NUCLEOTIDE SEQUENCE [LARGE SCALE GENOMIC DNA]</scope>
    <source>
        <strain evidence="2 3">DSM 45765</strain>
    </source>
</reference>
<dbReference type="AlphaFoldDB" id="A0A4R2RC98"/>
<evidence type="ECO:0000313" key="2">
    <source>
        <dbReference type="EMBL" id="TCP57351.1"/>
    </source>
</evidence>
<keyword evidence="1" id="KW-0812">Transmembrane</keyword>